<feature type="domain" description="GYF" evidence="2">
    <location>
        <begin position="4"/>
        <end position="49"/>
    </location>
</feature>
<dbReference type="EMBL" id="FQZH01000002">
    <property type="protein sequence ID" value="SHJ17048.1"/>
    <property type="molecule type" value="Genomic_DNA"/>
</dbReference>
<evidence type="ECO:0000256" key="1">
    <source>
        <dbReference type="SAM" id="Phobius"/>
    </source>
</evidence>
<organism evidence="3 4">
    <name type="scientific">Flavobacterium haoranii</name>
    <dbReference type="NCBI Taxonomy" id="683124"/>
    <lineage>
        <taxon>Bacteria</taxon>
        <taxon>Pseudomonadati</taxon>
        <taxon>Bacteroidota</taxon>
        <taxon>Flavobacteriia</taxon>
        <taxon>Flavobacteriales</taxon>
        <taxon>Flavobacteriaceae</taxon>
        <taxon>Flavobacterium</taxon>
    </lineage>
</organism>
<feature type="transmembrane region" description="Helical" evidence="1">
    <location>
        <begin position="85"/>
        <end position="106"/>
    </location>
</feature>
<proteinExistence type="predicted"/>
<dbReference type="AlphaFoldDB" id="A0A1M6H4E6"/>
<keyword evidence="1" id="KW-1133">Transmembrane helix</keyword>
<keyword evidence="4" id="KW-1185">Reference proteome</keyword>
<dbReference type="Pfam" id="PF14237">
    <property type="entry name" value="GYF_2"/>
    <property type="match status" value="1"/>
</dbReference>
<evidence type="ECO:0000259" key="2">
    <source>
        <dbReference type="Pfam" id="PF14237"/>
    </source>
</evidence>
<keyword evidence="1" id="KW-0472">Membrane</keyword>
<evidence type="ECO:0000313" key="4">
    <source>
        <dbReference type="Proteomes" id="UP000184232"/>
    </source>
</evidence>
<dbReference type="OrthoDB" id="9764015at2"/>
<protein>
    <recommendedName>
        <fullName evidence="2">GYF domain-containing protein</fullName>
    </recommendedName>
</protein>
<sequence>MRKYFIYNGETEVGPFDFEQLKSLQIKSDTPIWYEGLENWTTVDKIDELKTIIVSTPPKFENTKQNFSNPPKFSNYEKPTKKNNVLRNVLIGLGILLISVLVISAINSEPSEAELELMDIKADSIIQKSERERINSEKTIKNRNYRNNWQDFLTVTTNKYSYYEIGGIENLQIIVTNKTEYKIDEFKVNVCYVIDNGDCYKNEQITIYNIPAKSQKSEPAPNSNRGKRVDLFVEEIYSDELNFGYAPGNWSKNSDDPFFTKEKR</sequence>
<accession>A0A1M6H4E6</accession>
<name>A0A1M6H4E6_9FLAO</name>
<dbReference type="InterPro" id="IPR025640">
    <property type="entry name" value="GYF_2"/>
</dbReference>
<evidence type="ECO:0000313" key="3">
    <source>
        <dbReference type="EMBL" id="SHJ17048.1"/>
    </source>
</evidence>
<keyword evidence="1" id="KW-0812">Transmembrane</keyword>
<gene>
    <name evidence="3" type="ORF">SAMN05444337_1426</name>
</gene>
<dbReference type="RefSeq" id="WP_072783478.1">
    <property type="nucleotide sequence ID" value="NZ_CP045292.1"/>
</dbReference>
<dbReference type="Proteomes" id="UP000184232">
    <property type="component" value="Unassembled WGS sequence"/>
</dbReference>
<dbReference type="STRING" id="683124.SAMN05444337_1426"/>
<reference evidence="4" key="1">
    <citation type="submission" date="2016-11" db="EMBL/GenBank/DDBJ databases">
        <authorList>
            <person name="Varghese N."/>
            <person name="Submissions S."/>
        </authorList>
    </citation>
    <scope>NUCLEOTIDE SEQUENCE [LARGE SCALE GENOMIC DNA]</scope>
    <source>
        <strain evidence="4">DSM 22807</strain>
    </source>
</reference>